<protein>
    <submittedName>
        <fullName evidence="8">Periplasmic zinc-binding protein TroA</fullName>
    </submittedName>
</protein>
<dbReference type="PRINTS" id="PR00691">
    <property type="entry name" value="ADHESINB"/>
</dbReference>
<evidence type="ECO:0000256" key="5">
    <source>
        <dbReference type="ARBA" id="ARBA00022729"/>
    </source>
</evidence>
<evidence type="ECO:0000313" key="9">
    <source>
        <dbReference type="Proteomes" id="UP000315440"/>
    </source>
</evidence>
<evidence type="ECO:0000256" key="4">
    <source>
        <dbReference type="ARBA" id="ARBA00022723"/>
    </source>
</evidence>
<keyword evidence="4" id="KW-0479">Metal-binding</keyword>
<reference evidence="8 9" key="1">
    <citation type="submission" date="2019-02" db="EMBL/GenBank/DDBJ databases">
        <title>Deep-cultivation of Planctomycetes and their phenomic and genomic characterization uncovers novel biology.</title>
        <authorList>
            <person name="Wiegand S."/>
            <person name="Jogler M."/>
            <person name="Boedeker C."/>
            <person name="Pinto D."/>
            <person name="Vollmers J."/>
            <person name="Rivas-Marin E."/>
            <person name="Kohn T."/>
            <person name="Peeters S.H."/>
            <person name="Heuer A."/>
            <person name="Rast P."/>
            <person name="Oberbeckmann S."/>
            <person name="Bunk B."/>
            <person name="Jeske O."/>
            <person name="Meyerdierks A."/>
            <person name="Storesund J.E."/>
            <person name="Kallscheuer N."/>
            <person name="Luecker S."/>
            <person name="Lage O.M."/>
            <person name="Pohl T."/>
            <person name="Merkel B.J."/>
            <person name="Hornburger P."/>
            <person name="Mueller R.-W."/>
            <person name="Bruemmer F."/>
            <person name="Labrenz M."/>
            <person name="Spormann A.M."/>
            <person name="Op Den Camp H."/>
            <person name="Overmann J."/>
            <person name="Amann R."/>
            <person name="Jetten M.S.M."/>
            <person name="Mascher T."/>
            <person name="Medema M.H."/>
            <person name="Devos D.P."/>
            <person name="Kaster A.-K."/>
            <person name="Ovreas L."/>
            <person name="Rohde M."/>
            <person name="Galperin M.Y."/>
            <person name="Jogler C."/>
        </authorList>
    </citation>
    <scope>NUCLEOTIDE SEQUENCE [LARGE SCALE GENOMIC DNA]</scope>
    <source>
        <strain evidence="8 9">Mal64</strain>
    </source>
</reference>
<dbReference type="OrthoDB" id="9793396at2"/>
<gene>
    <name evidence="8" type="primary">troA</name>
    <name evidence="8" type="ORF">Mal64_03670</name>
</gene>
<dbReference type="SUPFAM" id="SSF53807">
    <property type="entry name" value="Helical backbone' metal receptor"/>
    <property type="match status" value="1"/>
</dbReference>
<dbReference type="Gene3D" id="3.40.50.1980">
    <property type="entry name" value="Nitrogenase molybdenum iron protein domain"/>
    <property type="match status" value="2"/>
</dbReference>
<dbReference type="PANTHER" id="PTHR42953:SF1">
    <property type="entry name" value="METAL-BINDING PROTEIN HI_0362-RELATED"/>
    <property type="match status" value="1"/>
</dbReference>
<dbReference type="GO" id="GO:0007155">
    <property type="term" value="P:cell adhesion"/>
    <property type="evidence" value="ECO:0007669"/>
    <property type="project" value="InterPro"/>
</dbReference>
<name>A0A5C5ZSF3_9BACT</name>
<evidence type="ECO:0000256" key="3">
    <source>
        <dbReference type="ARBA" id="ARBA00022448"/>
    </source>
</evidence>
<dbReference type="Pfam" id="PF01297">
    <property type="entry name" value="ZnuA"/>
    <property type="match status" value="1"/>
</dbReference>
<evidence type="ECO:0000256" key="6">
    <source>
        <dbReference type="RuleBase" id="RU003512"/>
    </source>
</evidence>
<dbReference type="EMBL" id="SJPQ01000001">
    <property type="protein sequence ID" value="TWT89985.1"/>
    <property type="molecule type" value="Genomic_DNA"/>
</dbReference>
<dbReference type="Proteomes" id="UP000315440">
    <property type="component" value="Unassembled WGS sequence"/>
</dbReference>
<proteinExistence type="inferred from homology"/>
<dbReference type="AlphaFoldDB" id="A0A5C5ZSF3"/>
<dbReference type="PANTHER" id="PTHR42953">
    <property type="entry name" value="HIGH-AFFINITY ZINC UPTAKE SYSTEM PROTEIN ZNUA-RELATED"/>
    <property type="match status" value="1"/>
</dbReference>
<dbReference type="PRINTS" id="PR00690">
    <property type="entry name" value="ADHESNFAMILY"/>
</dbReference>
<evidence type="ECO:0000313" key="8">
    <source>
        <dbReference type="EMBL" id="TWT89985.1"/>
    </source>
</evidence>
<accession>A0A5C5ZSF3</accession>
<dbReference type="GO" id="GO:0030313">
    <property type="term" value="C:cell envelope"/>
    <property type="evidence" value="ECO:0007669"/>
    <property type="project" value="UniProtKB-SubCell"/>
</dbReference>
<feature type="region of interest" description="Disordered" evidence="7">
    <location>
        <begin position="326"/>
        <end position="349"/>
    </location>
</feature>
<keyword evidence="5" id="KW-0732">Signal</keyword>
<comment type="similarity">
    <text evidence="2 6">Belongs to the bacterial solute-binding protein 9 family.</text>
</comment>
<comment type="subcellular location">
    <subcellularLocation>
        <location evidence="1">Cell envelope</location>
    </subcellularLocation>
</comment>
<evidence type="ECO:0000256" key="1">
    <source>
        <dbReference type="ARBA" id="ARBA00004196"/>
    </source>
</evidence>
<evidence type="ECO:0000256" key="7">
    <source>
        <dbReference type="SAM" id="MobiDB-lite"/>
    </source>
</evidence>
<keyword evidence="3 6" id="KW-0813">Transport</keyword>
<dbReference type="InterPro" id="IPR006129">
    <property type="entry name" value="AdhesinB"/>
</dbReference>
<organism evidence="8 9">
    <name type="scientific">Pseudobythopirellula maris</name>
    <dbReference type="NCBI Taxonomy" id="2527991"/>
    <lineage>
        <taxon>Bacteria</taxon>
        <taxon>Pseudomonadati</taxon>
        <taxon>Planctomycetota</taxon>
        <taxon>Planctomycetia</taxon>
        <taxon>Pirellulales</taxon>
        <taxon>Lacipirellulaceae</taxon>
        <taxon>Pseudobythopirellula</taxon>
    </lineage>
</organism>
<keyword evidence="9" id="KW-1185">Reference proteome</keyword>
<dbReference type="InterPro" id="IPR006128">
    <property type="entry name" value="Lipoprotein_PsaA-like"/>
</dbReference>
<dbReference type="InterPro" id="IPR006127">
    <property type="entry name" value="ZnuA-like"/>
</dbReference>
<comment type="caution">
    <text evidence="8">The sequence shown here is derived from an EMBL/GenBank/DDBJ whole genome shotgun (WGS) entry which is preliminary data.</text>
</comment>
<evidence type="ECO:0000256" key="2">
    <source>
        <dbReference type="ARBA" id="ARBA00011028"/>
    </source>
</evidence>
<dbReference type="GO" id="GO:0046872">
    <property type="term" value="F:metal ion binding"/>
    <property type="evidence" value="ECO:0007669"/>
    <property type="project" value="UniProtKB-KW"/>
</dbReference>
<dbReference type="GO" id="GO:0030001">
    <property type="term" value="P:metal ion transport"/>
    <property type="evidence" value="ECO:0007669"/>
    <property type="project" value="InterPro"/>
</dbReference>
<sequence length="349" mass="37052">MAQPQADPLMHQSTPSRLGWRSMGGALLTLVLSVVGCGRAADDGRLTIVATTGPVGDAVMRVVGDRAEVRVMMGPGVDPHLYREQPSDLVALDAADVVVYSGLHLEGRLGEVFDGLARRKTVIAITAGLEEADDPRLLSPPDFAGYHDPHVWHDAAMWADCIGYLAERMAEHDPQGAEAYRANAADYRAELLELDGECRERIATIPAAQRRLVTAHDAFAYFSRAYGLESVGLKGVSTEDEIDLGRMAEVVDLIVENQVPCVFVESAVAPRVVESLIEPCRQRGHEVRIGGELFADALGPEDSGADTYVGMLRANVATIVAGLGAGSEGNGAGPSTGAEPSESEELATP</sequence>
<dbReference type="InterPro" id="IPR050492">
    <property type="entry name" value="Bact_metal-bind_prot9"/>
</dbReference>